<dbReference type="AlphaFoldDB" id="A0A9X9LKN9"/>
<proteinExistence type="predicted"/>
<feature type="region of interest" description="Disordered" evidence="1">
    <location>
        <begin position="42"/>
        <end position="125"/>
    </location>
</feature>
<comment type="caution">
    <text evidence="2">The sequence shown here is derived from an EMBL/GenBank/DDBJ whole genome shotgun (WGS) entry which is preliminary data.</text>
</comment>
<dbReference type="Proteomes" id="UP000269945">
    <property type="component" value="Unassembled WGS sequence"/>
</dbReference>
<feature type="compositionally biased region" description="Basic residues" evidence="1">
    <location>
        <begin position="47"/>
        <end position="57"/>
    </location>
</feature>
<reference evidence="2 3" key="1">
    <citation type="submission" date="2018-10" db="EMBL/GenBank/DDBJ databases">
        <authorList>
            <person name="Ekblom R."/>
            <person name="Jareborg N."/>
        </authorList>
    </citation>
    <scope>NUCLEOTIDE SEQUENCE [LARGE SCALE GENOMIC DNA]</scope>
    <source>
        <tissue evidence="2">Muscle</tissue>
    </source>
</reference>
<dbReference type="EMBL" id="CYRY02006260">
    <property type="protein sequence ID" value="VCW70717.1"/>
    <property type="molecule type" value="Genomic_DNA"/>
</dbReference>
<keyword evidence="3" id="KW-1185">Reference proteome</keyword>
<evidence type="ECO:0000256" key="1">
    <source>
        <dbReference type="SAM" id="MobiDB-lite"/>
    </source>
</evidence>
<gene>
    <name evidence="2" type="ORF">BN2614_LOCUS2</name>
</gene>
<evidence type="ECO:0000313" key="2">
    <source>
        <dbReference type="EMBL" id="VCW70717.1"/>
    </source>
</evidence>
<name>A0A9X9LKN9_GULGU</name>
<protein>
    <submittedName>
        <fullName evidence="2">Uncharacterized protein</fullName>
    </submittedName>
</protein>
<feature type="compositionally biased region" description="Basic and acidic residues" evidence="1">
    <location>
        <begin position="67"/>
        <end position="79"/>
    </location>
</feature>
<feature type="non-terminal residue" evidence="2">
    <location>
        <position position="125"/>
    </location>
</feature>
<evidence type="ECO:0000313" key="3">
    <source>
        <dbReference type="Proteomes" id="UP000269945"/>
    </source>
</evidence>
<feature type="compositionally biased region" description="Polar residues" evidence="1">
    <location>
        <begin position="116"/>
        <end position="125"/>
    </location>
</feature>
<organism evidence="2 3">
    <name type="scientific">Gulo gulo</name>
    <name type="common">Wolverine</name>
    <name type="synonym">Gluton</name>
    <dbReference type="NCBI Taxonomy" id="48420"/>
    <lineage>
        <taxon>Eukaryota</taxon>
        <taxon>Metazoa</taxon>
        <taxon>Chordata</taxon>
        <taxon>Craniata</taxon>
        <taxon>Vertebrata</taxon>
        <taxon>Euteleostomi</taxon>
        <taxon>Mammalia</taxon>
        <taxon>Eutheria</taxon>
        <taxon>Laurasiatheria</taxon>
        <taxon>Carnivora</taxon>
        <taxon>Caniformia</taxon>
        <taxon>Musteloidea</taxon>
        <taxon>Mustelidae</taxon>
        <taxon>Guloninae</taxon>
        <taxon>Gulo</taxon>
    </lineage>
</organism>
<accession>A0A9X9LKN9</accession>
<sequence length="125" mass="13812">EGEVLSRGSRSLSLFLPPSRGVPSVLWGLDTGPCPLPAYLAAETRRCTPRTPRRRRTPGAQGPRAGEMADSRARAEKIPHQPGDTSSGRKYLKQAERTRKPTSKNSPWPQLEQFENKVNNHSIGL</sequence>